<evidence type="ECO:0008006" key="4">
    <source>
        <dbReference type="Google" id="ProtNLM"/>
    </source>
</evidence>
<feature type="signal peptide" evidence="1">
    <location>
        <begin position="1"/>
        <end position="22"/>
    </location>
</feature>
<dbReference type="KEGG" id="nef:GP480_02965"/>
<keyword evidence="3" id="KW-1185">Reference proteome</keyword>
<organism evidence="2 3">
    <name type="scientific">Neorickettsia findlayensis</name>
    <dbReference type="NCBI Taxonomy" id="2686014"/>
    <lineage>
        <taxon>Bacteria</taxon>
        <taxon>Pseudomonadati</taxon>
        <taxon>Pseudomonadota</taxon>
        <taxon>Alphaproteobacteria</taxon>
        <taxon>Rickettsiales</taxon>
        <taxon>Anaplasmataceae</taxon>
        <taxon>Neorickettsia</taxon>
    </lineage>
</organism>
<feature type="chain" id="PRO_5026742434" description="Molybdate ABC transporter substrate-binding protein" evidence="1">
    <location>
        <begin position="23"/>
        <end position="241"/>
    </location>
</feature>
<proteinExistence type="predicted"/>
<evidence type="ECO:0000313" key="2">
    <source>
        <dbReference type="EMBL" id="QHD65386.1"/>
    </source>
</evidence>
<protein>
    <recommendedName>
        <fullName evidence="4">Molybdate ABC transporter substrate-binding protein</fullName>
    </recommendedName>
</protein>
<evidence type="ECO:0000256" key="1">
    <source>
        <dbReference type="SAM" id="SignalP"/>
    </source>
</evidence>
<name>A0A6P1GAB4_9RICK</name>
<keyword evidence="1" id="KW-0732">Signal</keyword>
<sequence length="241" mass="26613">MFRILALSFCALVLCVPINSFAISDLHIAVDSSLSIPFRKIIKDYAQKRLMIITADFKNSDLLSADPEKGHHAVVSVVHLGQKPELSGVPFASDKLYVCIAESSPIRELIGKHDSLNTVLKIAQKHSAFIVPSPDNVMGNIINDVVLKLCAGRLVKVKDFENLGRAAIESGAFVILPGSIAIQHESAGLNRLFEVPQELYPEIWYSITILENEGINQSREFVKFLFLGEINYSELGFYKGA</sequence>
<accession>A0A6P1GAB4</accession>
<dbReference type="RefSeq" id="WP_160095733.1">
    <property type="nucleotide sequence ID" value="NZ_CP047224.1"/>
</dbReference>
<reference evidence="2 3" key="1">
    <citation type="journal article" date="2020" name="MBio">
        <title>Erratum for Teymournejad et al., 'Isolation and Molecular Analysis of a Novel Neorickettsia Species That Causes Potomac Horse Fever'.</title>
        <authorList>
            <person name="Teymournejad O."/>
            <person name="Lin M."/>
            <person name="Bekebrede H."/>
            <person name="Kamr A."/>
            <person name="Toribio R.E."/>
            <person name="Arroyo L.G."/>
            <person name="Baird J.D."/>
            <person name="Rikihisa Y."/>
        </authorList>
    </citation>
    <scope>NUCLEOTIDE SEQUENCE [LARGE SCALE GENOMIC DNA]</scope>
    <source>
        <strain evidence="2 3">Fin17</strain>
    </source>
</reference>
<evidence type="ECO:0000313" key="3">
    <source>
        <dbReference type="Proteomes" id="UP000464912"/>
    </source>
</evidence>
<dbReference type="Proteomes" id="UP000464912">
    <property type="component" value="Chromosome"/>
</dbReference>
<dbReference type="EMBL" id="CP047224">
    <property type="protein sequence ID" value="QHD65386.1"/>
    <property type="molecule type" value="Genomic_DNA"/>
</dbReference>
<dbReference type="AlphaFoldDB" id="A0A6P1GAB4"/>
<reference evidence="2 3" key="2">
    <citation type="journal article" date="2020" name="MBio">
        <title>Isolation and Molecular Analysis of a Novel Neorickettsia Species That Causes Potomac Horse Fever.</title>
        <authorList>
            <person name="Teymournejad O."/>
            <person name="Lin M."/>
            <person name="Bekebrede H."/>
            <person name="Kamr A."/>
            <person name="Toribio R.E."/>
            <person name="Arroyo L.G."/>
            <person name="Baird J.D."/>
            <person name="Rikihisa Y."/>
        </authorList>
    </citation>
    <scope>NUCLEOTIDE SEQUENCE [LARGE SCALE GENOMIC DNA]</scope>
    <source>
        <strain evidence="2 3">Fin17</strain>
    </source>
</reference>
<gene>
    <name evidence="2" type="ORF">GP480_02965</name>
</gene>